<dbReference type="Gene3D" id="2.60.40.2620">
    <property type="entry name" value="Fimbrillin-like"/>
    <property type="match status" value="1"/>
</dbReference>
<dbReference type="Pfam" id="PF13149">
    <property type="entry name" value="Mfa_like_1"/>
    <property type="match status" value="1"/>
</dbReference>
<dbReference type="Proteomes" id="UP000184436">
    <property type="component" value="Unassembled WGS sequence"/>
</dbReference>
<dbReference type="InterPro" id="IPR025049">
    <property type="entry name" value="Mfa-like_1"/>
</dbReference>
<dbReference type="OrthoDB" id="1029268at2"/>
<evidence type="ECO:0000313" key="2">
    <source>
        <dbReference type="Proteomes" id="UP000184436"/>
    </source>
</evidence>
<evidence type="ECO:0000313" key="1">
    <source>
        <dbReference type="EMBL" id="SHF47769.1"/>
    </source>
</evidence>
<proteinExistence type="predicted"/>
<dbReference type="EMBL" id="FQVD01000021">
    <property type="protein sequence ID" value="SHF47769.1"/>
    <property type="molecule type" value="Genomic_DNA"/>
</dbReference>
<sequence length="317" mass="34374">MKELLLAVATVMAITGCSQSEEFDAQGTNNEIKVGAMVKKSPRAVVTDNATFKSFTLSSFIVDNNQDYSIVGLGTAYMDEVSYTGIKGNWTTTDKYYWPSDKNIQFFGYSGGTNFAVSDTGYPTLSFSIKGISSEQEDLVVSAVNTGKPAENAKVDLSFKHILTKINFSYKPENNYTYTISKLKISGIKGGDATYTFNADPVQGKWTVGSLDATYEYPITKGETASGGYYPLDSKDGSLMLLPQSIADGAATILITYTATKGAYSYTATDKIIKIPESVWGIGQSVRYKLALPAGEGVIDFDTDVLNNWESEDSSEL</sequence>
<dbReference type="InterPro" id="IPR042278">
    <property type="entry name" value="Mfa-like_1_N"/>
</dbReference>
<dbReference type="AlphaFoldDB" id="A0A1M5BZ56"/>
<dbReference type="RefSeq" id="WP_025075141.1">
    <property type="nucleotide sequence ID" value="NZ_FQVD01000021.1"/>
</dbReference>
<dbReference type="PROSITE" id="PS51257">
    <property type="entry name" value="PROKAR_LIPOPROTEIN"/>
    <property type="match status" value="1"/>
</dbReference>
<name>A0A1M5BZ56_9BACE</name>
<keyword evidence="2" id="KW-1185">Reference proteome</keyword>
<dbReference type="CDD" id="cd13121">
    <property type="entry name" value="BF2867_like_C"/>
    <property type="match status" value="1"/>
</dbReference>
<accession>A0A1M5BZ56</accession>
<protein>
    <submittedName>
        <fullName evidence="1">Fimbrillin-like</fullName>
    </submittedName>
</protein>
<dbReference type="CDD" id="cd13120">
    <property type="entry name" value="BF2867_like_N"/>
    <property type="match status" value="1"/>
</dbReference>
<reference evidence="1 2" key="1">
    <citation type="submission" date="2016-11" db="EMBL/GenBank/DDBJ databases">
        <authorList>
            <person name="Jaros S."/>
            <person name="Januszkiewicz K."/>
            <person name="Wedrychowicz H."/>
        </authorList>
    </citation>
    <scope>NUCLEOTIDE SEQUENCE [LARGE SCALE GENOMIC DNA]</scope>
    <source>
        <strain evidence="1 2">DSM 26883</strain>
    </source>
</reference>
<dbReference type="STRING" id="871325.SAMN05444349_12146"/>
<organism evidence="1 2">
    <name type="scientific">Bacteroides faecichinchillae</name>
    <dbReference type="NCBI Taxonomy" id="871325"/>
    <lineage>
        <taxon>Bacteria</taxon>
        <taxon>Pseudomonadati</taxon>
        <taxon>Bacteroidota</taxon>
        <taxon>Bacteroidia</taxon>
        <taxon>Bacteroidales</taxon>
        <taxon>Bacteroidaceae</taxon>
        <taxon>Bacteroides</taxon>
    </lineage>
</organism>
<gene>
    <name evidence="1" type="ORF">SAMN05444349_12146</name>
</gene>